<keyword evidence="4" id="KW-1185">Reference proteome</keyword>
<dbReference type="Pfam" id="PF02774">
    <property type="entry name" value="Semialdhyde_dhC"/>
    <property type="match status" value="1"/>
</dbReference>
<feature type="domain" description="Semialdehyde dehydrogenase dimerisation" evidence="2">
    <location>
        <begin position="123"/>
        <end position="299"/>
    </location>
</feature>
<reference evidence="4" key="1">
    <citation type="journal article" date="2019" name="Int. J. Syst. Evol. Microbiol.">
        <title>The Global Catalogue of Microorganisms (GCM) 10K type strain sequencing project: providing services to taxonomists for standard genome sequencing and annotation.</title>
        <authorList>
            <consortium name="The Broad Institute Genomics Platform"/>
            <consortium name="The Broad Institute Genome Sequencing Center for Infectious Disease"/>
            <person name="Wu L."/>
            <person name="Ma J."/>
        </authorList>
    </citation>
    <scope>NUCLEOTIDE SEQUENCE [LARGE SCALE GENOMIC DNA]</scope>
    <source>
        <strain evidence="4">NBRC 104970</strain>
    </source>
</reference>
<evidence type="ECO:0000313" key="3">
    <source>
        <dbReference type="EMBL" id="GLS04262.1"/>
    </source>
</evidence>
<comment type="similarity">
    <text evidence="1">Belongs to the aspartate-semialdehyde dehydrogenase family.</text>
</comment>
<dbReference type="Gene3D" id="3.30.360.10">
    <property type="entry name" value="Dihydrodipicolinate Reductase, domain 2"/>
    <property type="match status" value="1"/>
</dbReference>
<sequence length="318" mass="33059">MSSMNLALLGADTALGTALLDVIADSPLRLPQLFPLSIGDEPGLIEFRGEDYPELPLDEFDWAQAPVLVNCLPDADAALDAAAHAGLTVIDLTGSRPAGGKLARGQVLSLPDPFSQQLASVVAPLAELGRLLAVSATGLLSVSTEGQAGVDALSGQTRALFAQTEHETAVYAKRIAYNLLGGFGEPDADGHTPEEKAALALLRRLVPDDCPVDVTCVRTPHFFGHGASVSLHFAAPVTLEAAADALKAAERVFVLQVPGAAGMAASQDAVGGDKVWVSRLRRSPDGRSLTLWSVADNTRLPALAVLQLLTLIAARQGA</sequence>
<dbReference type="InterPro" id="IPR012280">
    <property type="entry name" value="Semialdhyde_DH_dimer_dom"/>
</dbReference>
<dbReference type="Proteomes" id="UP001156836">
    <property type="component" value="Unassembled WGS sequence"/>
</dbReference>
<organism evidence="3 4">
    <name type="scientific">Chitiniphilus shinanonensis</name>
    <dbReference type="NCBI Taxonomy" id="553088"/>
    <lineage>
        <taxon>Bacteria</taxon>
        <taxon>Pseudomonadati</taxon>
        <taxon>Pseudomonadota</taxon>
        <taxon>Betaproteobacteria</taxon>
        <taxon>Neisseriales</taxon>
        <taxon>Chitinibacteraceae</taxon>
        <taxon>Chitiniphilus</taxon>
    </lineage>
</organism>
<dbReference type="PANTHER" id="PTHR46278">
    <property type="entry name" value="DEHYDROGENASE, PUTATIVE-RELATED"/>
    <property type="match status" value="1"/>
</dbReference>
<dbReference type="Gene3D" id="3.40.50.720">
    <property type="entry name" value="NAD(P)-binding Rossmann-like Domain"/>
    <property type="match status" value="1"/>
</dbReference>
<dbReference type="InterPro" id="IPR036291">
    <property type="entry name" value="NAD(P)-bd_dom_sf"/>
</dbReference>
<evidence type="ECO:0000313" key="4">
    <source>
        <dbReference type="Proteomes" id="UP001156836"/>
    </source>
</evidence>
<dbReference type="CDD" id="cd18129">
    <property type="entry name" value="ASADH_C_USG1_like"/>
    <property type="match status" value="1"/>
</dbReference>
<dbReference type="RefSeq" id="WP_018747687.1">
    <property type="nucleotide sequence ID" value="NZ_BSOZ01000015.1"/>
</dbReference>
<gene>
    <name evidence="3" type="primary">asd_1</name>
    <name evidence="3" type="ORF">GCM10007860_14090</name>
</gene>
<comment type="caution">
    <text evidence="3">The sequence shown here is derived from an EMBL/GenBank/DDBJ whole genome shotgun (WGS) entry which is preliminary data.</text>
</comment>
<dbReference type="PANTHER" id="PTHR46278:SF2">
    <property type="entry name" value="ASPARTATE-SEMIALDEHYDE DEHYDROGENASE"/>
    <property type="match status" value="1"/>
</dbReference>
<dbReference type="EMBL" id="BSOZ01000015">
    <property type="protein sequence ID" value="GLS04262.1"/>
    <property type="molecule type" value="Genomic_DNA"/>
</dbReference>
<proteinExistence type="inferred from homology"/>
<dbReference type="PIRSF" id="PIRSF000148">
    <property type="entry name" value="ASA_dh"/>
    <property type="match status" value="1"/>
</dbReference>
<evidence type="ECO:0000256" key="1">
    <source>
        <dbReference type="ARBA" id="ARBA00010584"/>
    </source>
</evidence>
<name>A0ABQ6BSC1_9NEIS</name>
<accession>A0ABQ6BSC1</accession>
<protein>
    <submittedName>
        <fullName evidence="3">Aspartate-semialdehyde dehydrogenase</fullName>
    </submittedName>
</protein>
<dbReference type="SUPFAM" id="SSF51735">
    <property type="entry name" value="NAD(P)-binding Rossmann-fold domains"/>
    <property type="match status" value="1"/>
</dbReference>
<evidence type="ECO:0000259" key="2">
    <source>
        <dbReference type="Pfam" id="PF02774"/>
    </source>
</evidence>
<dbReference type="SUPFAM" id="SSF55347">
    <property type="entry name" value="Glyceraldehyde-3-phosphate dehydrogenase-like, C-terminal domain"/>
    <property type="match status" value="1"/>
</dbReference>